<comment type="caution">
    <text evidence="1">The sequence shown here is derived from an EMBL/GenBank/DDBJ whole genome shotgun (WGS) entry which is preliminary data.</text>
</comment>
<keyword evidence="2" id="KW-1185">Reference proteome</keyword>
<gene>
    <name evidence="1" type="ORF">QFC20_006320</name>
</gene>
<reference evidence="1" key="1">
    <citation type="submission" date="2023-04" db="EMBL/GenBank/DDBJ databases">
        <title>Draft Genome sequencing of Naganishia species isolated from polar environments using Oxford Nanopore Technology.</title>
        <authorList>
            <person name="Leo P."/>
            <person name="Venkateswaran K."/>
        </authorList>
    </citation>
    <scope>NUCLEOTIDE SEQUENCE</scope>
    <source>
        <strain evidence="1">MNA-CCFEE 5262</strain>
    </source>
</reference>
<name>A0ACC2VDG0_9TREE</name>
<dbReference type="Proteomes" id="UP001230649">
    <property type="component" value="Unassembled WGS sequence"/>
</dbReference>
<protein>
    <submittedName>
        <fullName evidence="1">Uncharacterized protein</fullName>
    </submittedName>
</protein>
<sequence>MSSVIRNEQRDDDTLTTFDSNFRQGQDPVYDDRIRHQYRIEGNVLEPARQHQQDQGSSLAQGYSTRLRSHRDLVSENAQVGADAASTYRSRLAPRSGVGLSVGSGVGLDVGSGVTSSATGIPLRSIEDRFRPPSAYHDPQQGYHLPLPHSAVTTSFTPTFPTNLTLQEPRSSAASVHLPYALSSPPHSVHSGFSPVQHFATHTSSGYTSRPLSAHPHHLDLPRPSFGSATASISIINSRDKAGQVTASAGGGHLPSFSTRQSQPYIDNVSGSSTSSTIHHNNRFPPHPPSGSYEYELDQPTYHAQHLRSAGLPPSFSSHPAPSNERWSIGSAYAQPPVTASSRPSYYAGSRVDEGSETSFPDSLQRDQRYPTPELVYFTEGKNHASASGDTVRNHKRQRQSATPPAQASRDIYPELPHHAPPAFIDDWSYPTLAPVQFPHSTTISRPTSPLGTVHPTGFTYAYPDPPTPVYAHSTREERLAVLEEQKRDTEEYQRRRLKEAEARGLRQEELSQYSADEEHRFSIGDRAYNDIMPPKRPASGQVPSSSSQVGGPTGSSTRMTRAAAAAAAQAGNSQQGSMAPSIQSSRPSMSSYRYSNGGAGSNSGAGLPSASGSYTMNAPAVPQGAGRPARRVYRELMGGKEVSVYPVEDDTPAPLPGTTGGQQKRKASSNAGSLRSTATYNGAMSGTNGMSTNGYHHQPQQPQPTGSKRRKPEDGYGYHPAWDERASAVGSLRTNGKAGTAGSTATQSTANTGVGYQNADRHILPPSGGHYGSHYLPRSQDNYYPPPSAKSYNSTQRPQIPPPSRPTYHPPQYAVPAELPAPRLAQAQPQQIVQAPSQSSQGTDPGQPPCDDKDGHYIVTPGSYFGPQQKFRIIRLLGQGTFGKVVEATEKNKPTHKVAVKIIRAVPKYREAAGIEIRVLRTLRDNDPENKHKCIHLLDTFDWRNHICLVTPLYGQSVFDFLKENKFQPFPEKHIQSFAASLLDSLRFLHRLNLIHTDLKPENILLVSNAYYQTGERRANSKFKHILRDTEIRLIDFGSATFDNEFHSSVVSTRHYRAPEIILGLGWSFPCDLFSIGCILVEFYTGDALFQTHDNLEHLAMMEVVMGKMPLTIANRACKTKGEYFKGNKLDYPNAATTKHSKKFVKAMKPLSEIIKVDHRMTDITNNFRMQFLDLVNRLLHFDPVRRITVSTALAHNFFKTPAPAPPPLPKNTISNAPSLA</sequence>
<accession>A0ACC2VDG0</accession>
<evidence type="ECO:0000313" key="1">
    <source>
        <dbReference type="EMBL" id="KAJ9096960.1"/>
    </source>
</evidence>
<dbReference type="EMBL" id="JASBWS010000108">
    <property type="protein sequence ID" value="KAJ9096960.1"/>
    <property type="molecule type" value="Genomic_DNA"/>
</dbReference>
<proteinExistence type="predicted"/>
<evidence type="ECO:0000313" key="2">
    <source>
        <dbReference type="Proteomes" id="UP001230649"/>
    </source>
</evidence>
<organism evidence="1 2">
    <name type="scientific">Naganishia adeliensis</name>
    <dbReference type="NCBI Taxonomy" id="92952"/>
    <lineage>
        <taxon>Eukaryota</taxon>
        <taxon>Fungi</taxon>
        <taxon>Dikarya</taxon>
        <taxon>Basidiomycota</taxon>
        <taxon>Agaricomycotina</taxon>
        <taxon>Tremellomycetes</taxon>
        <taxon>Filobasidiales</taxon>
        <taxon>Filobasidiaceae</taxon>
        <taxon>Naganishia</taxon>
    </lineage>
</organism>